<evidence type="ECO:0000256" key="1">
    <source>
        <dbReference type="ARBA" id="ARBA00022679"/>
    </source>
</evidence>
<dbReference type="Proteomes" id="UP000305675">
    <property type="component" value="Unassembled WGS sequence"/>
</dbReference>
<keyword evidence="2" id="KW-0418">Kinase</keyword>
<dbReference type="PANTHER" id="PTHR10584:SF166">
    <property type="entry name" value="RIBOKINASE"/>
    <property type="match status" value="1"/>
</dbReference>
<dbReference type="SUPFAM" id="SSF46785">
    <property type="entry name" value="Winged helix' DNA-binding domain"/>
    <property type="match status" value="1"/>
</dbReference>
<dbReference type="InterPro" id="IPR029056">
    <property type="entry name" value="Ribokinase-like"/>
</dbReference>
<evidence type="ECO:0000259" key="3">
    <source>
        <dbReference type="PROSITE" id="PS50956"/>
    </source>
</evidence>
<comment type="caution">
    <text evidence="4">The sequence shown here is derived from an EMBL/GenBank/DDBJ whole genome shotgun (WGS) entry which is preliminary data.</text>
</comment>
<accession>A0A4U1BNS3</accession>
<dbReference type="Gene3D" id="1.10.10.10">
    <property type="entry name" value="Winged helix-like DNA-binding domain superfamily/Winged helix DNA-binding domain"/>
    <property type="match status" value="1"/>
</dbReference>
<evidence type="ECO:0000313" key="4">
    <source>
        <dbReference type="EMBL" id="TKB53694.1"/>
    </source>
</evidence>
<dbReference type="PANTHER" id="PTHR10584">
    <property type="entry name" value="SUGAR KINASE"/>
    <property type="match status" value="1"/>
</dbReference>
<dbReference type="OrthoDB" id="9806249at2"/>
<dbReference type="GO" id="GO:0043565">
    <property type="term" value="F:sequence-specific DNA binding"/>
    <property type="evidence" value="ECO:0007669"/>
    <property type="project" value="InterPro"/>
</dbReference>
<dbReference type="PROSITE" id="PS00583">
    <property type="entry name" value="PFKB_KINASES_1"/>
    <property type="match status" value="1"/>
</dbReference>
<keyword evidence="1" id="KW-0808">Transferase</keyword>
<evidence type="ECO:0000313" key="5">
    <source>
        <dbReference type="Proteomes" id="UP000305675"/>
    </source>
</evidence>
<dbReference type="PROSITE" id="PS50956">
    <property type="entry name" value="HTH_ASNC_2"/>
    <property type="match status" value="1"/>
</dbReference>
<feature type="domain" description="HTH asnC-type" evidence="3">
    <location>
        <begin position="1"/>
        <end position="62"/>
    </location>
</feature>
<dbReference type="InterPro" id="IPR000485">
    <property type="entry name" value="AsnC-type_HTH_dom"/>
</dbReference>
<name>A0A4U1BNS3_9GAMM</name>
<sequence>MTEREQQILAILRQQPMIPQQELADQLGISRSAAAGHIMNLTRKGVIQGKGYILAPDRYAVVIGGANMDLSGVATSELVHGDSNPGHLVASAGGVGRNIADNLGRLGSSVQFIGVLGDDPWADQLKQACREAQVGVDHCLTINGASTSSYLSIHGADGEMALALNDMGLIDSLTGEQLARRDGVLQRAYALVLDANLSSDALSYLFERHGDKAIFVDPVSSVKAPKLKPYLNKIHTLKPNRQEAALLSGRSIDRLEDLPDVAAALHDMGVQRLLISLGSEGAYASDGGQATFIEAKATNVHNVTGAGDALMAGLTHGYLSHRDWLDSVHFALAAANLALSADSTINSTMSEQAVLRLQQELARC</sequence>
<dbReference type="InterPro" id="IPR036390">
    <property type="entry name" value="WH_DNA-bd_sf"/>
</dbReference>
<dbReference type="SUPFAM" id="SSF53613">
    <property type="entry name" value="Ribokinase-like"/>
    <property type="match status" value="1"/>
</dbReference>
<dbReference type="EMBL" id="SWCJ01000011">
    <property type="protein sequence ID" value="TKB53694.1"/>
    <property type="molecule type" value="Genomic_DNA"/>
</dbReference>
<dbReference type="PROSITE" id="PS00584">
    <property type="entry name" value="PFKB_KINASES_2"/>
    <property type="match status" value="1"/>
</dbReference>
<dbReference type="AlphaFoldDB" id="A0A4U1BNS3"/>
<dbReference type="InterPro" id="IPR002173">
    <property type="entry name" value="Carboh/pur_kinase_PfkB_CS"/>
</dbReference>
<dbReference type="InterPro" id="IPR011611">
    <property type="entry name" value="PfkB_dom"/>
</dbReference>
<dbReference type="GO" id="GO:0016301">
    <property type="term" value="F:kinase activity"/>
    <property type="evidence" value="ECO:0007669"/>
    <property type="project" value="UniProtKB-KW"/>
</dbReference>
<dbReference type="RefSeq" id="WP_136864054.1">
    <property type="nucleotide sequence ID" value="NZ_SWCJ01000011.1"/>
</dbReference>
<protein>
    <submittedName>
        <fullName evidence="4">Winged helix-turn-helix transcriptional regulator</fullName>
    </submittedName>
</protein>
<proteinExistence type="predicted"/>
<keyword evidence="5" id="KW-1185">Reference proteome</keyword>
<reference evidence="4 5" key="1">
    <citation type="submission" date="2019-04" db="EMBL/GenBank/DDBJ databases">
        <authorList>
            <person name="Hwang J.C."/>
        </authorList>
    </citation>
    <scope>NUCLEOTIDE SEQUENCE [LARGE SCALE GENOMIC DNA]</scope>
    <source>
        <strain evidence="4 5">IMCC35002</strain>
    </source>
</reference>
<organism evidence="4 5">
    <name type="scientific">Ferrimonas aestuarii</name>
    <dbReference type="NCBI Taxonomy" id="2569539"/>
    <lineage>
        <taxon>Bacteria</taxon>
        <taxon>Pseudomonadati</taxon>
        <taxon>Pseudomonadota</taxon>
        <taxon>Gammaproteobacteria</taxon>
        <taxon>Alteromonadales</taxon>
        <taxon>Ferrimonadaceae</taxon>
        <taxon>Ferrimonas</taxon>
    </lineage>
</organism>
<dbReference type="Pfam" id="PF13412">
    <property type="entry name" value="HTH_24"/>
    <property type="match status" value="1"/>
</dbReference>
<evidence type="ECO:0000256" key="2">
    <source>
        <dbReference type="ARBA" id="ARBA00022777"/>
    </source>
</evidence>
<dbReference type="Gene3D" id="3.40.1190.20">
    <property type="match status" value="1"/>
</dbReference>
<dbReference type="InterPro" id="IPR036388">
    <property type="entry name" value="WH-like_DNA-bd_sf"/>
</dbReference>
<dbReference type="Pfam" id="PF00294">
    <property type="entry name" value="PfkB"/>
    <property type="match status" value="1"/>
</dbReference>
<gene>
    <name evidence="4" type="ORF">FCL42_14050</name>
</gene>
<dbReference type="CDD" id="cd01941">
    <property type="entry name" value="YeiC_kinase_like"/>
    <property type="match status" value="1"/>
</dbReference>